<proteinExistence type="predicted"/>
<dbReference type="EMBL" id="CAJVPQ010002752">
    <property type="protein sequence ID" value="CAG8607395.1"/>
    <property type="molecule type" value="Genomic_DNA"/>
</dbReference>
<name>A0A9N9CMQ2_9GLOM</name>
<accession>A0A9N9CMQ2</accession>
<organism evidence="1 2">
    <name type="scientific">Funneliformis caledonium</name>
    <dbReference type="NCBI Taxonomy" id="1117310"/>
    <lineage>
        <taxon>Eukaryota</taxon>
        <taxon>Fungi</taxon>
        <taxon>Fungi incertae sedis</taxon>
        <taxon>Mucoromycota</taxon>
        <taxon>Glomeromycotina</taxon>
        <taxon>Glomeromycetes</taxon>
        <taxon>Glomerales</taxon>
        <taxon>Glomeraceae</taxon>
        <taxon>Funneliformis</taxon>
    </lineage>
</organism>
<dbReference type="OrthoDB" id="2383043at2759"/>
<evidence type="ECO:0000313" key="2">
    <source>
        <dbReference type="Proteomes" id="UP000789570"/>
    </source>
</evidence>
<sequence length="137" mass="16195">MPTSLDIDDVSHWASNDFEELEKILHDIIPHIRWFHIPAKVFWKKISILEPIFSKQLYRDIIGYHFDPNTTPNTLVLPKRNISSRQGTSHDISQPQQNQQYNFNNLIGSTFFFGVPNVNQQPPPRGRKFRTLRRSRR</sequence>
<dbReference type="Proteomes" id="UP000789570">
    <property type="component" value="Unassembled WGS sequence"/>
</dbReference>
<evidence type="ECO:0000313" key="1">
    <source>
        <dbReference type="EMBL" id="CAG8607395.1"/>
    </source>
</evidence>
<keyword evidence="2" id="KW-1185">Reference proteome</keyword>
<reference evidence="1" key="1">
    <citation type="submission" date="2021-06" db="EMBL/GenBank/DDBJ databases">
        <authorList>
            <person name="Kallberg Y."/>
            <person name="Tangrot J."/>
            <person name="Rosling A."/>
        </authorList>
    </citation>
    <scope>NUCLEOTIDE SEQUENCE</scope>
    <source>
        <strain evidence="1">UK204</strain>
    </source>
</reference>
<comment type="caution">
    <text evidence="1">The sequence shown here is derived from an EMBL/GenBank/DDBJ whole genome shotgun (WGS) entry which is preliminary data.</text>
</comment>
<protein>
    <submittedName>
        <fullName evidence="1">17731_t:CDS:1</fullName>
    </submittedName>
</protein>
<dbReference type="AlphaFoldDB" id="A0A9N9CMQ2"/>
<gene>
    <name evidence="1" type="ORF">FCALED_LOCUS8895</name>
</gene>